<proteinExistence type="predicted"/>
<evidence type="ECO:0000313" key="2">
    <source>
        <dbReference type="EMBL" id="RGD80678.1"/>
    </source>
</evidence>
<dbReference type="InterPro" id="IPR037523">
    <property type="entry name" value="VOC_core"/>
</dbReference>
<dbReference type="SUPFAM" id="SSF54593">
    <property type="entry name" value="Glyoxalase/Bleomycin resistance protein/Dihydroxybiphenyl dioxygenase"/>
    <property type="match status" value="1"/>
</dbReference>
<organism evidence="2 3">
    <name type="scientific">Thomasclavelia ramosa</name>
    <dbReference type="NCBI Taxonomy" id="1547"/>
    <lineage>
        <taxon>Bacteria</taxon>
        <taxon>Bacillati</taxon>
        <taxon>Bacillota</taxon>
        <taxon>Erysipelotrichia</taxon>
        <taxon>Erysipelotrichales</taxon>
        <taxon>Coprobacillaceae</taxon>
        <taxon>Thomasclavelia</taxon>
    </lineage>
</organism>
<feature type="domain" description="VOC" evidence="1">
    <location>
        <begin position="5"/>
        <end position="146"/>
    </location>
</feature>
<protein>
    <submittedName>
        <fullName evidence="2">VOC family protein</fullName>
    </submittedName>
</protein>
<dbReference type="CDD" id="cd06587">
    <property type="entry name" value="VOC"/>
    <property type="match status" value="1"/>
</dbReference>
<dbReference type="RefSeq" id="WP_117582345.1">
    <property type="nucleotide sequence ID" value="NZ_QUSL01000030.1"/>
</dbReference>
<dbReference type="AlphaFoldDB" id="A0A3E3EAR9"/>
<evidence type="ECO:0000313" key="3">
    <source>
        <dbReference type="Proteomes" id="UP000261032"/>
    </source>
</evidence>
<dbReference type="EMBL" id="QUSL01000030">
    <property type="protein sequence ID" value="RGD80678.1"/>
    <property type="molecule type" value="Genomic_DNA"/>
</dbReference>
<dbReference type="Pfam" id="PF00903">
    <property type="entry name" value="Glyoxalase"/>
    <property type="match status" value="1"/>
</dbReference>
<comment type="caution">
    <text evidence="2">The sequence shown here is derived from an EMBL/GenBank/DDBJ whole genome shotgun (WGS) entry which is preliminary data.</text>
</comment>
<name>A0A3E3EAR9_9FIRM</name>
<reference evidence="2 3" key="1">
    <citation type="submission" date="2018-08" db="EMBL/GenBank/DDBJ databases">
        <title>A genome reference for cultivated species of the human gut microbiota.</title>
        <authorList>
            <person name="Zou Y."/>
            <person name="Xue W."/>
            <person name="Luo G."/>
        </authorList>
    </citation>
    <scope>NUCLEOTIDE SEQUENCE [LARGE SCALE GENOMIC DNA]</scope>
    <source>
        <strain evidence="2 3">OM06-4</strain>
    </source>
</reference>
<sequence length="164" mass="18995">MEFKSLMHVSFFTDQMGVMRDFYENKLGLKVKIVTRAGLYKGLNRGKYSEVAEVDPNRIIIVYIEIAPGQFIELFPKDEGQAPHDEWNQRLGYSHFALLVEDIEKTYRELVECGVAIDTPISKGPSHTYQMWVHDPDGNKFEIMQYTDKSFQVVGHIEEEISED</sequence>
<accession>A0A3E3EAR9</accession>
<evidence type="ECO:0000259" key="1">
    <source>
        <dbReference type="PROSITE" id="PS51819"/>
    </source>
</evidence>
<dbReference type="Proteomes" id="UP000261032">
    <property type="component" value="Unassembled WGS sequence"/>
</dbReference>
<dbReference type="InterPro" id="IPR029068">
    <property type="entry name" value="Glyas_Bleomycin-R_OHBP_Dase"/>
</dbReference>
<dbReference type="InterPro" id="IPR004360">
    <property type="entry name" value="Glyas_Fos-R_dOase_dom"/>
</dbReference>
<dbReference type="Gene3D" id="3.10.180.10">
    <property type="entry name" value="2,3-Dihydroxybiphenyl 1,2-Dioxygenase, domain 1"/>
    <property type="match status" value="1"/>
</dbReference>
<gene>
    <name evidence="2" type="ORF">DXB93_15100</name>
</gene>
<dbReference type="PROSITE" id="PS51819">
    <property type="entry name" value="VOC"/>
    <property type="match status" value="1"/>
</dbReference>